<evidence type="ECO:0000313" key="3">
    <source>
        <dbReference type="Proteomes" id="UP000193920"/>
    </source>
</evidence>
<keyword evidence="3" id="KW-1185">Reference proteome</keyword>
<protein>
    <recommendedName>
        <fullName evidence="1">DUF7898 domain-containing protein</fullName>
    </recommendedName>
</protein>
<sequence length="94" mass="10853">MELVKVPHVKRARARALYDGGIRSIKELGQLTPDAIFEILCKARKRKGRLSNDIKRIEMHAAKMISRAAKQIILQQQEELEKNLEEIKFTLSLQ</sequence>
<dbReference type="STRING" id="1754190.A0A1Y2DKT6"/>
<dbReference type="AlphaFoldDB" id="A0A1Y2DKT6"/>
<dbReference type="Gene3D" id="1.10.150.20">
    <property type="entry name" value="5' to 3' exonuclease, C-terminal subdomain"/>
    <property type="match status" value="1"/>
</dbReference>
<dbReference type="SUPFAM" id="SSF158702">
    <property type="entry name" value="Sec63 N-terminal domain-like"/>
    <property type="match status" value="1"/>
</dbReference>
<evidence type="ECO:0000259" key="1">
    <source>
        <dbReference type="Pfam" id="PF25453"/>
    </source>
</evidence>
<dbReference type="EMBL" id="MCOG01000064">
    <property type="protein sequence ID" value="ORY59365.1"/>
    <property type="molecule type" value="Genomic_DNA"/>
</dbReference>
<dbReference type="InterPro" id="IPR057220">
    <property type="entry name" value="DUF7898"/>
</dbReference>
<dbReference type="Pfam" id="PF25453">
    <property type="entry name" value="DUF7898"/>
    <property type="match status" value="1"/>
</dbReference>
<accession>A0A1Y2DKT6</accession>
<evidence type="ECO:0000313" key="2">
    <source>
        <dbReference type="EMBL" id="ORY59365.1"/>
    </source>
</evidence>
<feature type="domain" description="DUF7898" evidence="1">
    <location>
        <begin position="1"/>
        <end position="72"/>
    </location>
</feature>
<reference evidence="2 3" key="1">
    <citation type="submission" date="2016-08" db="EMBL/GenBank/DDBJ databases">
        <title>A Parts List for Fungal Cellulosomes Revealed by Comparative Genomics.</title>
        <authorList>
            <consortium name="DOE Joint Genome Institute"/>
            <person name="Haitjema C.H."/>
            <person name="Gilmore S.P."/>
            <person name="Henske J.K."/>
            <person name="Solomon K.V."/>
            <person name="De Groot R."/>
            <person name="Kuo A."/>
            <person name="Mondo S.J."/>
            <person name="Salamov A.A."/>
            <person name="Labutti K."/>
            <person name="Zhao Z."/>
            <person name="Chiniquy J."/>
            <person name="Barry K."/>
            <person name="Brewer H.M."/>
            <person name="Purvine S.O."/>
            <person name="Wright A.T."/>
            <person name="Boxma B."/>
            <person name="Van Alen T."/>
            <person name="Hackstein J.H."/>
            <person name="Baker S.E."/>
            <person name="Grigoriev I.V."/>
            <person name="O'Malley M.A."/>
        </authorList>
    </citation>
    <scope>NUCLEOTIDE SEQUENCE [LARGE SCALE GENOMIC DNA]</scope>
    <source>
        <strain evidence="2 3">G1</strain>
    </source>
</reference>
<proteinExistence type="predicted"/>
<gene>
    <name evidence="2" type="ORF">LY90DRAFT_246618</name>
</gene>
<name>A0A1Y2DKT6_9FUNG</name>
<dbReference type="Proteomes" id="UP000193920">
    <property type="component" value="Unassembled WGS sequence"/>
</dbReference>
<comment type="caution">
    <text evidence="2">The sequence shown here is derived from an EMBL/GenBank/DDBJ whole genome shotgun (WGS) entry which is preliminary data.</text>
</comment>
<organism evidence="2 3">
    <name type="scientific">Neocallimastix californiae</name>
    <dbReference type="NCBI Taxonomy" id="1754190"/>
    <lineage>
        <taxon>Eukaryota</taxon>
        <taxon>Fungi</taxon>
        <taxon>Fungi incertae sedis</taxon>
        <taxon>Chytridiomycota</taxon>
        <taxon>Chytridiomycota incertae sedis</taxon>
        <taxon>Neocallimastigomycetes</taxon>
        <taxon>Neocallimastigales</taxon>
        <taxon>Neocallimastigaceae</taxon>
        <taxon>Neocallimastix</taxon>
    </lineage>
</organism>